<dbReference type="Proteomes" id="UP001163223">
    <property type="component" value="Chromosome"/>
</dbReference>
<name>A0ACD4NHW3_9HYPH</name>
<accession>A0ACD4NHW3</accession>
<keyword evidence="2" id="KW-1185">Reference proteome</keyword>
<sequence>MTSTILLAVAALVAAGCALSIQGPINAALARGVGDAGVAGCLSFFVGFAVLAVVSTVRGSWPAGGLFATSVPWWAWIGGFFGAFYVSMLIWSVPKLGVVSTVAALVFGQLAAALLLDRLGLFGLAVQPVSWTRLAGCGLVLAGLVMTRL</sequence>
<organism evidence="1 2">
    <name type="scientific">Antarcticirhabdus aurantiaca</name>
    <dbReference type="NCBI Taxonomy" id="2606717"/>
    <lineage>
        <taxon>Bacteria</taxon>
        <taxon>Pseudomonadati</taxon>
        <taxon>Pseudomonadota</taxon>
        <taxon>Alphaproteobacteria</taxon>
        <taxon>Hyphomicrobiales</taxon>
        <taxon>Aurantimonadaceae</taxon>
        <taxon>Antarcticirhabdus</taxon>
    </lineage>
</organism>
<evidence type="ECO:0000313" key="2">
    <source>
        <dbReference type="Proteomes" id="UP001163223"/>
    </source>
</evidence>
<protein>
    <submittedName>
        <fullName evidence="1">DMT family transporter</fullName>
    </submittedName>
</protein>
<dbReference type="EMBL" id="CP113520">
    <property type="protein sequence ID" value="WAJ26375.1"/>
    <property type="molecule type" value="Genomic_DNA"/>
</dbReference>
<evidence type="ECO:0000313" key="1">
    <source>
        <dbReference type="EMBL" id="WAJ26375.1"/>
    </source>
</evidence>
<gene>
    <name evidence="1" type="ORF">OXU80_15900</name>
</gene>
<proteinExistence type="predicted"/>
<reference evidence="1" key="1">
    <citation type="submission" date="2022-11" db="EMBL/GenBank/DDBJ databases">
        <title>beta-Carotene-producing bacterium, Jeongeuplla avenae sp. nov., alleviates the salt stress of Arabidopsis seedlings.</title>
        <authorList>
            <person name="Jiang L."/>
            <person name="Lee J."/>
        </authorList>
    </citation>
    <scope>NUCLEOTIDE SEQUENCE</scope>
    <source>
        <strain evidence="1">DY_R2A_6</strain>
    </source>
</reference>